<dbReference type="EMBL" id="JBHSQW010000034">
    <property type="protein sequence ID" value="MFC5995768.1"/>
    <property type="molecule type" value="Genomic_DNA"/>
</dbReference>
<dbReference type="InterPro" id="IPR011576">
    <property type="entry name" value="Pyridox_Oxase_N"/>
</dbReference>
<evidence type="ECO:0000256" key="1">
    <source>
        <dbReference type="SAM" id="MobiDB-lite"/>
    </source>
</evidence>
<dbReference type="PANTHER" id="PTHR42815">
    <property type="entry name" value="FAD-BINDING, PUTATIVE (AFU_ORTHOLOGUE AFUA_6G07600)-RELATED"/>
    <property type="match status" value="1"/>
</dbReference>
<sequence length="162" mass="17307">MSNEGRPAGRGEQGVALATIRSIVGEPTPPVKRKAIDRIDDHCRAFIAHSPFLCLATANARGEVDVSPRGDRPGFVQVLDERTLAIPERPGNRVRQHGRSAAGEHGHRRQGAAVGSDGHRPAGASALRPGRHPRIPLVGRRVARHELVAEHVADAQGPRPDG</sequence>
<organism evidence="3 4">
    <name type="scientific">Pseudonocardia hispaniensis</name>
    <dbReference type="NCBI Taxonomy" id="904933"/>
    <lineage>
        <taxon>Bacteria</taxon>
        <taxon>Bacillati</taxon>
        <taxon>Actinomycetota</taxon>
        <taxon>Actinomycetes</taxon>
        <taxon>Pseudonocardiales</taxon>
        <taxon>Pseudonocardiaceae</taxon>
        <taxon>Pseudonocardia</taxon>
    </lineage>
</organism>
<dbReference type="Gene3D" id="2.30.110.10">
    <property type="entry name" value="Electron Transport, Fmn-binding Protein, Chain A"/>
    <property type="match status" value="1"/>
</dbReference>
<reference evidence="4" key="1">
    <citation type="journal article" date="2019" name="Int. J. Syst. Evol. Microbiol.">
        <title>The Global Catalogue of Microorganisms (GCM) 10K type strain sequencing project: providing services to taxonomists for standard genome sequencing and annotation.</title>
        <authorList>
            <consortium name="The Broad Institute Genomics Platform"/>
            <consortium name="The Broad Institute Genome Sequencing Center for Infectious Disease"/>
            <person name="Wu L."/>
            <person name="Ma J."/>
        </authorList>
    </citation>
    <scope>NUCLEOTIDE SEQUENCE [LARGE SCALE GENOMIC DNA]</scope>
    <source>
        <strain evidence="4">CCM 8391</strain>
    </source>
</reference>
<dbReference type="SUPFAM" id="SSF50475">
    <property type="entry name" value="FMN-binding split barrel"/>
    <property type="match status" value="1"/>
</dbReference>
<protein>
    <submittedName>
        <fullName evidence="3">Pyridoxamine 5'-phosphate oxidase family protein</fullName>
    </submittedName>
</protein>
<evidence type="ECO:0000313" key="4">
    <source>
        <dbReference type="Proteomes" id="UP001596302"/>
    </source>
</evidence>
<dbReference type="Proteomes" id="UP001596302">
    <property type="component" value="Unassembled WGS sequence"/>
</dbReference>
<proteinExistence type="predicted"/>
<evidence type="ECO:0000259" key="2">
    <source>
        <dbReference type="Pfam" id="PF01243"/>
    </source>
</evidence>
<feature type="domain" description="Pyridoxamine 5'-phosphate oxidase N-terminal" evidence="2">
    <location>
        <begin position="39"/>
        <end position="94"/>
    </location>
</feature>
<evidence type="ECO:0000313" key="3">
    <source>
        <dbReference type="EMBL" id="MFC5995768.1"/>
    </source>
</evidence>
<feature type="region of interest" description="Disordered" evidence="1">
    <location>
        <begin position="87"/>
        <end position="137"/>
    </location>
</feature>
<gene>
    <name evidence="3" type="ORF">ACFQE5_16270</name>
</gene>
<dbReference type="PANTHER" id="PTHR42815:SF2">
    <property type="entry name" value="FAD-BINDING, PUTATIVE (AFU_ORTHOLOGUE AFUA_6G07600)-RELATED"/>
    <property type="match status" value="1"/>
</dbReference>
<comment type="caution">
    <text evidence="3">The sequence shown here is derived from an EMBL/GenBank/DDBJ whole genome shotgun (WGS) entry which is preliminary data.</text>
</comment>
<keyword evidence="4" id="KW-1185">Reference proteome</keyword>
<dbReference type="InterPro" id="IPR012349">
    <property type="entry name" value="Split_barrel_FMN-bd"/>
</dbReference>
<accession>A0ABW1J4M5</accession>
<dbReference type="Pfam" id="PF01243">
    <property type="entry name" value="PNPOx_N"/>
    <property type="match status" value="1"/>
</dbReference>
<dbReference type="RefSeq" id="WP_379586034.1">
    <property type="nucleotide sequence ID" value="NZ_JBHSQW010000034.1"/>
</dbReference>
<name>A0ABW1J4M5_9PSEU</name>